<dbReference type="Pfam" id="PF02107">
    <property type="entry name" value="FlgH"/>
    <property type="match status" value="1"/>
</dbReference>
<dbReference type="PANTHER" id="PTHR34933:SF1">
    <property type="entry name" value="FLAGELLAR L-RING PROTEIN"/>
    <property type="match status" value="1"/>
</dbReference>
<keyword evidence="10" id="KW-0969">Cilium</keyword>
<dbReference type="RefSeq" id="WP_145253967.1">
    <property type="nucleotide sequence ID" value="NZ_CP036279.1"/>
</dbReference>
<name>A0A518AXT4_9BACT</name>
<evidence type="ECO:0000313" key="10">
    <source>
        <dbReference type="EMBL" id="QDU59539.1"/>
    </source>
</evidence>
<evidence type="ECO:0000256" key="3">
    <source>
        <dbReference type="ARBA" id="ARBA00004442"/>
    </source>
</evidence>
<evidence type="ECO:0000256" key="7">
    <source>
        <dbReference type="ARBA" id="ARBA00023143"/>
    </source>
</evidence>
<evidence type="ECO:0000256" key="6">
    <source>
        <dbReference type="ARBA" id="ARBA00023136"/>
    </source>
</evidence>
<dbReference type="GO" id="GO:0009427">
    <property type="term" value="C:bacterial-type flagellum basal body, distal rod, L ring"/>
    <property type="evidence" value="ECO:0007669"/>
    <property type="project" value="InterPro"/>
</dbReference>
<gene>
    <name evidence="10" type="primary">flgH</name>
    <name evidence="10" type="ORF">Pan216_03680</name>
</gene>
<keyword evidence="10" id="KW-0282">Flagellum</keyword>
<dbReference type="GO" id="GO:0071973">
    <property type="term" value="P:bacterial-type flagellum-dependent cell motility"/>
    <property type="evidence" value="ECO:0007669"/>
    <property type="project" value="InterPro"/>
</dbReference>
<reference evidence="10 11" key="1">
    <citation type="submission" date="2019-02" db="EMBL/GenBank/DDBJ databases">
        <title>Deep-cultivation of Planctomycetes and their phenomic and genomic characterization uncovers novel biology.</title>
        <authorList>
            <person name="Wiegand S."/>
            <person name="Jogler M."/>
            <person name="Boedeker C."/>
            <person name="Pinto D."/>
            <person name="Vollmers J."/>
            <person name="Rivas-Marin E."/>
            <person name="Kohn T."/>
            <person name="Peeters S.H."/>
            <person name="Heuer A."/>
            <person name="Rast P."/>
            <person name="Oberbeckmann S."/>
            <person name="Bunk B."/>
            <person name="Jeske O."/>
            <person name="Meyerdierks A."/>
            <person name="Storesund J.E."/>
            <person name="Kallscheuer N."/>
            <person name="Luecker S."/>
            <person name="Lage O.M."/>
            <person name="Pohl T."/>
            <person name="Merkel B.J."/>
            <person name="Hornburger P."/>
            <person name="Mueller R.-W."/>
            <person name="Bruemmer F."/>
            <person name="Labrenz M."/>
            <person name="Spormann A.M."/>
            <person name="Op den Camp H."/>
            <person name="Overmann J."/>
            <person name="Amann R."/>
            <person name="Jetten M.S.M."/>
            <person name="Mascher T."/>
            <person name="Medema M.H."/>
            <person name="Devos D.P."/>
            <person name="Kaster A.-K."/>
            <person name="Ovreas L."/>
            <person name="Rohde M."/>
            <person name="Galperin M.Y."/>
            <person name="Jogler C."/>
        </authorList>
    </citation>
    <scope>NUCLEOTIDE SEQUENCE [LARGE SCALE GENOMIC DNA]</scope>
    <source>
        <strain evidence="10 11">Pan216</strain>
    </source>
</reference>
<evidence type="ECO:0000256" key="4">
    <source>
        <dbReference type="ARBA" id="ARBA00006929"/>
    </source>
</evidence>
<comment type="function">
    <text evidence="1">Assembles around the rod to form the L-ring and probably protects the motor/basal body from shearing forces during rotation.</text>
</comment>
<dbReference type="Proteomes" id="UP000317093">
    <property type="component" value="Chromosome"/>
</dbReference>
<dbReference type="EMBL" id="CP036279">
    <property type="protein sequence ID" value="QDU59539.1"/>
    <property type="molecule type" value="Genomic_DNA"/>
</dbReference>
<keyword evidence="6" id="KW-0472">Membrane</keyword>
<comment type="subcellular location">
    <subcellularLocation>
        <location evidence="2">Bacterial flagellum basal body</location>
    </subcellularLocation>
    <subcellularLocation>
        <location evidence="3">Cell outer membrane</location>
    </subcellularLocation>
</comment>
<dbReference type="GO" id="GO:0009279">
    <property type="term" value="C:cell outer membrane"/>
    <property type="evidence" value="ECO:0007669"/>
    <property type="project" value="UniProtKB-SubCell"/>
</dbReference>
<comment type="similarity">
    <text evidence="4">Belongs to the FlgH family.</text>
</comment>
<keyword evidence="8" id="KW-0998">Cell outer membrane</keyword>
<sequence precursor="true">MGLGIMTMRSDCFVLALMGLLLASGAQPAHGQSAQPVKAAQPPREVPVAAYSLTELPAPEPFRVHDLITIEVTERTVHVANARANRRRQASYELEFADLVVLLSGLRLRADQSIRQEQPGIDVESLENVQVNAQSNRVDDLTFTIEAQVQEIKPNGNLVIEAHSEVQVNNENLTYKLSGLVDPENINPQTRVIDSERIASKKIFVHQTGPTRDTMRRGLFMRFVDMFRFL</sequence>
<protein>
    <submittedName>
        <fullName evidence="10">Flagellar L-ring protein</fullName>
    </submittedName>
</protein>
<evidence type="ECO:0000256" key="9">
    <source>
        <dbReference type="SAM" id="SignalP"/>
    </source>
</evidence>
<evidence type="ECO:0000313" key="11">
    <source>
        <dbReference type="Proteomes" id="UP000317093"/>
    </source>
</evidence>
<dbReference type="InterPro" id="IPR000527">
    <property type="entry name" value="Flag_Lring"/>
</dbReference>
<feature type="signal peptide" evidence="9">
    <location>
        <begin position="1"/>
        <end position="31"/>
    </location>
</feature>
<proteinExistence type="inferred from homology"/>
<dbReference type="PANTHER" id="PTHR34933">
    <property type="entry name" value="FLAGELLAR L-RING PROTEIN"/>
    <property type="match status" value="1"/>
</dbReference>
<dbReference type="AlphaFoldDB" id="A0A518AXT4"/>
<evidence type="ECO:0000256" key="8">
    <source>
        <dbReference type="ARBA" id="ARBA00023237"/>
    </source>
</evidence>
<organism evidence="10 11">
    <name type="scientific">Kolteria novifilia</name>
    <dbReference type="NCBI Taxonomy" id="2527975"/>
    <lineage>
        <taxon>Bacteria</taxon>
        <taxon>Pseudomonadati</taxon>
        <taxon>Planctomycetota</taxon>
        <taxon>Planctomycetia</taxon>
        <taxon>Kolteriales</taxon>
        <taxon>Kolteriaceae</taxon>
        <taxon>Kolteria</taxon>
    </lineage>
</organism>
<keyword evidence="5 9" id="KW-0732">Signal</keyword>
<feature type="chain" id="PRO_5021821386" evidence="9">
    <location>
        <begin position="32"/>
        <end position="230"/>
    </location>
</feature>
<evidence type="ECO:0000256" key="2">
    <source>
        <dbReference type="ARBA" id="ARBA00004117"/>
    </source>
</evidence>
<keyword evidence="11" id="KW-1185">Reference proteome</keyword>
<dbReference type="OrthoDB" id="252240at2"/>
<dbReference type="KEGG" id="knv:Pan216_03680"/>
<accession>A0A518AXT4</accession>
<evidence type="ECO:0000256" key="1">
    <source>
        <dbReference type="ARBA" id="ARBA00002591"/>
    </source>
</evidence>
<keyword evidence="7" id="KW-0975">Bacterial flagellum</keyword>
<evidence type="ECO:0000256" key="5">
    <source>
        <dbReference type="ARBA" id="ARBA00022729"/>
    </source>
</evidence>
<keyword evidence="10" id="KW-0966">Cell projection</keyword>
<dbReference type="PRINTS" id="PR01008">
    <property type="entry name" value="FLGLRINGFLGH"/>
</dbReference>
<dbReference type="GO" id="GO:0003774">
    <property type="term" value="F:cytoskeletal motor activity"/>
    <property type="evidence" value="ECO:0007669"/>
    <property type="project" value="InterPro"/>
</dbReference>